<keyword evidence="7 13" id="KW-0418">Kinase</keyword>
<dbReference type="Pfam" id="PF00954">
    <property type="entry name" value="S_locus_glycop"/>
    <property type="match status" value="1"/>
</dbReference>
<dbReference type="GO" id="GO:0004674">
    <property type="term" value="F:protein serine/threonine kinase activity"/>
    <property type="evidence" value="ECO:0007669"/>
    <property type="project" value="UniProtKB-KW"/>
</dbReference>
<evidence type="ECO:0000256" key="15">
    <source>
        <dbReference type="SAM" id="MobiDB-lite"/>
    </source>
</evidence>
<dbReference type="InterPro" id="IPR024171">
    <property type="entry name" value="SRK-like_kinase"/>
</dbReference>
<evidence type="ECO:0000256" key="2">
    <source>
        <dbReference type="ARBA" id="ARBA00022475"/>
    </source>
</evidence>
<keyword evidence="16" id="KW-0472">Membrane</keyword>
<feature type="signal peptide" evidence="17">
    <location>
        <begin position="1"/>
        <end position="25"/>
    </location>
</feature>
<dbReference type="EMBL" id="JAVIJP010000100">
    <property type="protein sequence ID" value="KAL3615017.1"/>
    <property type="molecule type" value="Genomic_DNA"/>
</dbReference>
<feature type="domain" description="Bulb-type lectin" evidence="19">
    <location>
        <begin position="25"/>
        <end position="145"/>
    </location>
</feature>
<comment type="catalytic activity">
    <reaction evidence="12 13">
        <text>L-seryl-[protein] + ATP = O-phospho-L-seryl-[protein] + ADP + H(+)</text>
        <dbReference type="Rhea" id="RHEA:17989"/>
        <dbReference type="Rhea" id="RHEA-COMP:9863"/>
        <dbReference type="Rhea" id="RHEA-COMP:11604"/>
        <dbReference type="ChEBI" id="CHEBI:15378"/>
        <dbReference type="ChEBI" id="CHEBI:29999"/>
        <dbReference type="ChEBI" id="CHEBI:30616"/>
        <dbReference type="ChEBI" id="CHEBI:83421"/>
        <dbReference type="ChEBI" id="CHEBI:456216"/>
        <dbReference type="EC" id="2.7.11.1"/>
    </reaction>
</comment>
<dbReference type="AlphaFoldDB" id="A0ABD3BDU4"/>
<dbReference type="PROSITE" id="PS00108">
    <property type="entry name" value="PROTEIN_KINASE_ST"/>
    <property type="match status" value="1"/>
</dbReference>
<evidence type="ECO:0000256" key="3">
    <source>
        <dbReference type="ARBA" id="ARBA00022527"/>
    </source>
</evidence>
<name>A0ABD3BDU4_9LAMI</name>
<dbReference type="InterPro" id="IPR001480">
    <property type="entry name" value="Bulb-type_lectin_dom"/>
</dbReference>
<dbReference type="InterPro" id="IPR011009">
    <property type="entry name" value="Kinase-like_dom_sf"/>
</dbReference>
<dbReference type="CDD" id="cd00054">
    <property type="entry name" value="EGF_CA"/>
    <property type="match status" value="1"/>
</dbReference>
<evidence type="ECO:0000256" key="4">
    <source>
        <dbReference type="ARBA" id="ARBA00022679"/>
    </source>
</evidence>
<keyword evidence="6 13" id="KW-0547">Nucleotide-binding</keyword>
<evidence type="ECO:0000256" key="12">
    <source>
        <dbReference type="ARBA" id="ARBA00048679"/>
    </source>
</evidence>
<feature type="compositionally biased region" description="Polar residues" evidence="15">
    <location>
        <begin position="795"/>
        <end position="811"/>
    </location>
</feature>
<organism evidence="21 22">
    <name type="scientific">Castilleja foliolosa</name>
    <dbReference type="NCBI Taxonomy" id="1961234"/>
    <lineage>
        <taxon>Eukaryota</taxon>
        <taxon>Viridiplantae</taxon>
        <taxon>Streptophyta</taxon>
        <taxon>Embryophyta</taxon>
        <taxon>Tracheophyta</taxon>
        <taxon>Spermatophyta</taxon>
        <taxon>Magnoliopsida</taxon>
        <taxon>eudicotyledons</taxon>
        <taxon>Gunneridae</taxon>
        <taxon>Pentapetalae</taxon>
        <taxon>asterids</taxon>
        <taxon>lamiids</taxon>
        <taxon>Lamiales</taxon>
        <taxon>Orobanchaceae</taxon>
        <taxon>Pedicularideae</taxon>
        <taxon>Castillejinae</taxon>
        <taxon>Castilleja</taxon>
    </lineage>
</organism>
<evidence type="ECO:0000313" key="21">
    <source>
        <dbReference type="EMBL" id="KAL3615017.1"/>
    </source>
</evidence>
<keyword evidence="2" id="KW-1003">Cell membrane</keyword>
<keyword evidence="5 17" id="KW-0732">Signal</keyword>
<feature type="chain" id="PRO_5044871961" description="Receptor-like serine/threonine-protein kinase" evidence="17">
    <location>
        <begin position="26"/>
        <end position="819"/>
    </location>
</feature>
<dbReference type="Gene3D" id="3.30.200.20">
    <property type="entry name" value="Phosphorylase Kinase, domain 1"/>
    <property type="match status" value="1"/>
</dbReference>
<dbReference type="Gene3D" id="2.90.10.10">
    <property type="entry name" value="Bulb-type lectin domain"/>
    <property type="match status" value="1"/>
</dbReference>
<dbReference type="EC" id="2.7.11.1" evidence="13"/>
<evidence type="ECO:0000256" key="10">
    <source>
        <dbReference type="ARBA" id="ARBA00023180"/>
    </source>
</evidence>
<dbReference type="InterPro" id="IPR008271">
    <property type="entry name" value="Ser/Thr_kinase_AS"/>
</dbReference>
<dbReference type="SUPFAM" id="SSF51110">
    <property type="entry name" value="alpha-D-mannose-specific plant lectins"/>
    <property type="match status" value="1"/>
</dbReference>
<dbReference type="PROSITE" id="PS50948">
    <property type="entry name" value="PAN"/>
    <property type="match status" value="1"/>
</dbReference>
<accession>A0ABD3BDU4</accession>
<dbReference type="FunFam" id="3.30.200.20:FF:000195">
    <property type="entry name" value="G-type lectin S-receptor-like serine/threonine-protein kinase"/>
    <property type="match status" value="1"/>
</dbReference>
<evidence type="ECO:0000256" key="9">
    <source>
        <dbReference type="ARBA" id="ARBA00023157"/>
    </source>
</evidence>
<dbReference type="SMART" id="SM00220">
    <property type="entry name" value="S_TKc"/>
    <property type="match status" value="1"/>
</dbReference>
<dbReference type="InterPro" id="IPR000858">
    <property type="entry name" value="S_locus_glycoprot_dom"/>
</dbReference>
<dbReference type="SUPFAM" id="SSF56112">
    <property type="entry name" value="Protein kinase-like (PK-like)"/>
    <property type="match status" value="1"/>
</dbReference>
<dbReference type="InterPro" id="IPR003609">
    <property type="entry name" value="Pan_app"/>
</dbReference>
<evidence type="ECO:0000313" key="22">
    <source>
        <dbReference type="Proteomes" id="UP001632038"/>
    </source>
</evidence>
<comment type="catalytic activity">
    <reaction evidence="11 13">
        <text>L-threonyl-[protein] + ATP = O-phospho-L-threonyl-[protein] + ADP + H(+)</text>
        <dbReference type="Rhea" id="RHEA:46608"/>
        <dbReference type="Rhea" id="RHEA-COMP:11060"/>
        <dbReference type="Rhea" id="RHEA-COMP:11605"/>
        <dbReference type="ChEBI" id="CHEBI:15378"/>
        <dbReference type="ChEBI" id="CHEBI:30013"/>
        <dbReference type="ChEBI" id="CHEBI:30616"/>
        <dbReference type="ChEBI" id="CHEBI:61977"/>
        <dbReference type="ChEBI" id="CHEBI:456216"/>
        <dbReference type="EC" id="2.7.11.1"/>
    </reaction>
</comment>
<keyword evidence="9" id="KW-1015">Disulfide bond</keyword>
<dbReference type="InterPro" id="IPR017441">
    <property type="entry name" value="Protein_kinase_ATP_BS"/>
</dbReference>
<feature type="binding site" evidence="14">
    <location>
        <position position="527"/>
    </location>
    <ligand>
        <name>ATP</name>
        <dbReference type="ChEBI" id="CHEBI:30616"/>
    </ligand>
</feature>
<protein>
    <recommendedName>
        <fullName evidence="13">Receptor-like serine/threonine-protein kinase</fullName>
        <ecNumber evidence="13">2.7.11.1</ecNumber>
    </recommendedName>
</protein>
<keyword evidence="16" id="KW-0812">Transmembrane</keyword>
<keyword evidence="22" id="KW-1185">Reference proteome</keyword>
<keyword evidence="10" id="KW-0325">Glycoprotein</keyword>
<keyword evidence="8 13" id="KW-0067">ATP-binding</keyword>
<evidence type="ECO:0000259" key="18">
    <source>
        <dbReference type="PROSITE" id="PS50011"/>
    </source>
</evidence>
<evidence type="ECO:0000256" key="6">
    <source>
        <dbReference type="ARBA" id="ARBA00022741"/>
    </source>
</evidence>
<keyword evidence="3 13" id="KW-0723">Serine/threonine-protein kinase</keyword>
<dbReference type="SMART" id="SM00473">
    <property type="entry name" value="PAN_AP"/>
    <property type="match status" value="1"/>
</dbReference>
<proteinExistence type="inferred from homology"/>
<keyword evidence="16" id="KW-1133">Transmembrane helix</keyword>
<dbReference type="InterPro" id="IPR000719">
    <property type="entry name" value="Prot_kinase_dom"/>
</dbReference>
<dbReference type="Gene3D" id="1.10.510.10">
    <property type="entry name" value="Transferase(Phosphotransferase) domain 1"/>
    <property type="match status" value="1"/>
</dbReference>
<evidence type="ECO:0000259" key="20">
    <source>
        <dbReference type="PROSITE" id="PS50948"/>
    </source>
</evidence>
<evidence type="ECO:0000256" key="1">
    <source>
        <dbReference type="ARBA" id="ARBA00004251"/>
    </source>
</evidence>
<feature type="transmembrane region" description="Helical" evidence="16">
    <location>
        <begin position="422"/>
        <end position="445"/>
    </location>
</feature>
<dbReference type="PIRSF" id="PIRSF000641">
    <property type="entry name" value="SRK"/>
    <property type="match status" value="1"/>
</dbReference>
<feature type="domain" description="Protein kinase" evidence="18">
    <location>
        <begin position="499"/>
        <end position="777"/>
    </location>
</feature>
<evidence type="ECO:0000256" key="7">
    <source>
        <dbReference type="ARBA" id="ARBA00022777"/>
    </source>
</evidence>
<evidence type="ECO:0000256" key="17">
    <source>
        <dbReference type="SAM" id="SignalP"/>
    </source>
</evidence>
<feature type="domain" description="Apple" evidence="20">
    <location>
        <begin position="329"/>
        <end position="409"/>
    </location>
</feature>
<evidence type="ECO:0000256" key="13">
    <source>
        <dbReference type="PIRNR" id="PIRNR000641"/>
    </source>
</evidence>
<dbReference type="GO" id="GO:0005524">
    <property type="term" value="F:ATP binding"/>
    <property type="evidence" value="ECO:0007669"/>
    <property type="project" value="UniProtKB-UniRule"/>
</dbReference>
<dbReference type="InterPro" id="IPR001245">
    <property type="entry name" value="Ser-Thr/Tyr_kinase_cat_dom"/>
</dbReference>
<comment type="similarity">
    <text evidence="13">Belongs to the protein kinase superfamily. Ser/Thr protein kinase family.</text>
</comment>
<dbReference type="Proteomes" id="UP001632038">
    <property type="component" value="Unassembled WGS sequence"/>
</dbReference>
<dbReference type="PROSITE" id="PS00107">
    <property type="entry name" value="PROTEIN_KINASE_ATP"/>
    <property type="match status" value="1"/>
</dbReference>
<gene>
    <name evidence="21" type="ORF">CASFOL_040678</name>
</gene>
<dbReference type="PROSITE" id="PS50927">
    <property type="entry name" value="BULB_LECTIN"/>
    <property type="match status" value="1"/>
</dbReference>
<comment type="caution">
    <text evidence="21">The sequence shown here is derived from an EMBL/GenBank/DDBJ whole genome shotgun (WGS) entry which is preliminary data.</text>
</comment>
<comment type="subcellular location">
    <subcellularLocation>
        <location evidence="1">Cell membrane</location>
        <topology evidence="1">Single-pass type I membrane protein</topology>
    </subcellularLocation>
</comment>
<dbReference type="FunFam" id="1.10.510.10:FF:000060">
    <property type="entry name" value="G-type lectin S-receptor-like serine/threonine-protein kinase"/>
    <property type="match status" value="1"/>
</dbReference>
<dbReference type="Pfam" id="PF08276">
    <property type="entry name" value="PAN_2"/>
    <property type="match status" value="1"/>
</dbReference>
<dbReference type="FunFam" id="2.90.10.10:FF:000005">
    <property type="entry name" value="G-type lectin S-receptor-like serine/threonine-protein kinase"/>
    <property type="match status" value="1"/>
</dbReference>
<evidence type="ECO:0000256" key="16">
    <source>
        <dbReference type="SAM" id="Phobius"/>
    </source>
</evidence>
<dbReference type="Pfam" id="PF01453">
    <property type="entry name" value="B_lectin"/>
    <property type="match status" value="1"/>
</dbReference>
<evidence type="ECO:0000256" key="11">
    <source>
        <dbReference type="ARBA" id="ARBA00047899"/>
    </source>
</evidence>
<reference evidence="22" key="1">
    <citation type="journal article" date="2024" name="IScience">
        <title>Strigolactones Initiate the Formation of Haustorium-like Structures in Castilleja.</title>
        <authorList>
            <person name="Buerger M."/>
            <person name="Peterson D."/>
            <person name="Chory J."/>
        </authorList>
    </citation>
    <scope>NUCLEOTIDE SEQUENCE [LARGE SCALE GENOMIC DNA]</scope>
</reference>
<dbReference type="GO" id="GO:0005886">
    <property type="term" value="C:plasma membrane"/>
    <property type="evidence" value="ECO:0007669"/>
    <property type="project" value="UniProtKB-SubCell"/>
</dbReference>
<dbReference type="Pfam" id="PF07714">
    <property type="entry name" value="PK_Tyr_Ser-Thr"/>
    <property type="match status" value="1"/>
</dbReference>
<evidence type="ECO:0000256" key="5">
    <source>
        <dbReference type="ARBA" id="ARBA00022729"/>
    </source>
</evidence>
<dbReference type="PROSITE" id="PS50011">
    <property type="entry name" value="PROTEIN_KINASE_DOM"/>
    <property type="match status" value="1"/>
</dbReference>
<feature type="region of interest" description="Disordered" evidence="15">
    <location>
        <begin position="790"/>
        <end position="811"/>
    </location>
</feature>
<evidence type="ECO:0000256" key="14">
    <source>
        <dbReference type="PROSITE-ProRule" id="PRU10141"/>
    </source>
</evidence>
<dbReference type="CDD" id="cd01098">
    <property type="entry name" value="PAN_AP_plant"/>
    <property type="match status" value="1"/>
</dbReference>
<dbReference type="PANTHER" id="PTHR27002">
    <property type="entry name" value="RECEPTOR-LIKE SERINE/THREONINE-PROTEIN KINASE SD1-8"/>
    <property type="match status" value="1"/>
</dbReference>
<evidence type="ECO:0000256" key="8">
    <source>
        <dbReference type="ARBA" id="ARBA00022840"/>
    </source>
</evidence>
<dbReference type="PANTHER" id="PTHR27002:SF1082">
    <property type="entry name" value="OS06G0693000 PROTEIN"/>
    <property type="match status" value="1"/>
</dbReference>
<keyword evidence="4 13" id="KW-0808">Transferase</keyword>
<dbReference type="InterPro" id="IPR036426">
    <property type="entry name" value="Bulb-type_lectin_dom_sf"/>
</dbReference>
<dbReference type="CDD" id="cd00028">
    <property type="entry name" value="B_lectin"/>
    <property type="match status" value="1"/>
</dbReference>
<dbReference type="SMART" id="SM00108">
    <property type="entry name" value="B_lectin"/>
    <property type="match status" value="1"/>
</dbReference>
<dbReference type="CDD" id="cd14066">
    <property type="entry name" value="STKc_IRAK"/>
    <property type="match status" value="1"/>
</dbReference>
<sequence length="819" mass="92520">MKLFLENPLFLILCFSLHGFFCAETDTITSSFSIIDPDFVVSNGNLFKLGFFTPENTTNRYLAIYYVVSENSTVWIANRENPLTNTSGRVTISDNGNLVLINGQNETIWSTNATSAPANTTAQILDTGNLVLRDVSTGNVIWDTFSHPSNIFMPSMRLYENRSLSSWKSPSDPGVGNFTSTIEALYIPQVMTRRNGQKHYRSGPWNGNLFIGIKEMYLAPADGFRVENDSRDVYFTSPPLQFLTKTELDYRSGSLTQTLWDERNDRWEVTWGSIVNECDIYGMCGPFGICNPTNSSICSCLGGFEPVNRDEWGNRNWTSGCTRRTELQCDRESRNGDDVFLRMPFVKVPDFAQPFPARREDECRAVCLRNCSCLAYSHDENIGCMFWNETLIDTQQFNGVGPDVYIRLAASELDNNNDNRRLVIIIPVVAGVAFLSVCIFIAWCWMKKRKSDKMKDQNALETLHSDSTAIVLKDESEKVNIEELPLFTFKTLADATNQFHEDNMLGKGGFGHVYKGTLANGKQVAVKRLSANSGQGGAEFRNEAVVISKVQHRNLVKLLGCCVEREEKMLVYEYMPNKSLDVCLFDPTHSLHKTLDWSKRFSIIEGIGRGLLYLHMDSRLKIIHRDLKPSNVLLDGNWNPKISDFGMARIFGFNQDQANTAKVVGTYGYMAPEYAIDGRFSEKSDVYSFGVLMLEIVSGKQNTHYYNQEWSLSLLGYAWRLWNEGNSIAFADQTIANADYEAEIVRCIHIALLCVQEFPNDRPTVQTVVSMLNHETDDLPLPEQPVAEKWDRSHVGSTQPSNKNGYSNNDLTITVLDGR</sequence>
<evidence type="ECO:0000259" key="19">
    <source>
        <dbReference type="PROSITE" id="PS50927"/>
    </source>
</evidence>